<dbReference type="InterPro" id="IPR056296">
    <property type="entry name" value="Cfap43_N"/>
</dbReference>
<sequence length="844" mass="95555">MSVADAEPHFVFGVQAGVANSLISLDEQNIIFPFGNNAVCFNIEEKCQQFIPATQKSQGMLALAVSGNRRYLAVSERGEKGTVTVYDLQEKNRKRHVLSVEDVPVQEFVSVAFSHDSEYLIGQSGAPHWTLFCWTLQKPTVIATIKTGALSNPIYQVSFSPEDNTRICVCGHGVFKLLHHTVGELKPSKIKKLDNVEFHNFLSHAWVSESQVILGTDTGQLLAFESGVLCWEANVITKPSMLDSESREKQEEAVAVQLPRVTVITAYSKGFACSAGPGMVCLFERTQDGDNYRKTREIRIPSDTRCHDPSQAERQEIISMCISPTEATLSTSTDLGQLYCINLIDTEMSKVKEGGPAQFEFLTHAFHWSTITSLSTCVLKPLIATSSRDLSVRVWNFKTNILELYKGFAEEPLSVALHPSGLSLLVVFVERVTWMNLLIDDFRIFKEFSMKGCAECVFSNGGHMFAAVIRKTIHIYSTTTFENILDLADQSTMARSILWSEDDRMLVSCGLDGVIYTWDTHSGQLASECAHKSCKYTNFSISPDSSTIFAVGTDCTLKEIQDNQILTEVPANTVTYTALALSRQGAVLFCGTTAGSVTVMRCPLGKPKTLFEFQGHAGPITKMVVTFDDQFLLTISEDGSLLIWKIIWNRYGLMWDRKMCYLEEILITKADLERKNNTMQELNTRVQVLNIENQFQLRRKDMEHQRKFKGMTVKFTQHIESLENSNKDLVAEKEQLELDHKALMKEVMEEHTRERKLSQEYVSSRVLELKSQREVDEVKQELRRTEESHRRETDELTGGYESKLKEILLKLQQCEDESQQQRGEYELMIQMIEHDADKEILDLR</sequence>
<keyword evidence="2" id="KW-0677">Repeat</keyword>
<dbReference type="SMART" id="SM00320">
    <property type="entry name" value="WD40"/>
    <property type="match status" value="7"/>
</dbReference>
<evidence type="ECO:0000259" key="5">
    <source>
        <dbReference type="Pfam" id="PF23185"/>
    </source>
</evidence>
<dbReference type="AlphaFoldDB" id="A0AAD7WCG9"/>
<gene>
    <name evidence="6" type="ORF">AAFF_G00099860</name>
</gene>
<keyword evidence="1 3" id="KW-0853">WD repeat</keyword>
<dbReference type="InterPro" id="IPR019775">
    <property type="entry name" value="WD40_repeat_CS"/>
</dbReference>
<dbReference type="Pfam" id="PF00400">
    <property type="entry name" value="WD40"/>
    <property type="match status" value="3"/>
</dbReference>
<comment type="caution">
    <text evidence="6">The sequence shown here is derived from an EMBL/GenBank/DDBJ whole genome shotgun (WGS) entry which is preliminary data.</text>
</comment>
<dbReference type="PROSITE" id="PS00678">
    <property type="entry name" value="WD_REPEATS_1"/>
    <property type="match status" value="2"/>
</dbReference>
<evidence type="ECO:0000313" key="6">
    <source>
        <dbReference type="EMBL" id="KAJ8390854.1"/>
    </source>
</evidence>
<dbReference type="PANTHER" id="PTHR32215:SF0">
    <property type="entry name" value="CILIA- AND FLAGELLA-ASSOCIATED PROTEIN 57"/>
    <property type="match status" value="1"/>
</dbReference>
<keyword evidence="4" id="KW-0175">Coiled coil</keyword>
<dbReference type="SUPFAM" id="SSF50998">
    <property type="entry name" value="Quinoprotein alcohol dehydrogenase-like"/>
    <property type="match status" value="1"/>
</dbReference>
<evidence type="ECO:0000256" key="4">
    <source>
        <dbReference type="SAM" id="Coils"/>
    </source>
</evidence>
<dbReference type="PROSITE" id="PS50294">
    <property type="entry name" value="WD_REPEATS_REGION"/>
    <property type="match status" value="1"/>
</dbReference>
<dbReference type="SUPFAM" id="SSF50978">
    <property type="entry name" value="WD40 repeat-like"/>
    <property type="match status" value="1"/>
</dbReference>
<dbReference type="InterPro" id="IPR036322">
    <property type="entry name" value="WD40_repeat_dom_sf"/>
</dbReference>
<protein>
    <recommendedName>
        <fullName evidence="5">Cfap43 N-terminal domain-containing protein</fullName>
    </recommendedName>
</protein>
<reference evidence="6" key="1">
    <citation type="journal article" date="2023" name="Science">
        <title>Genome structures resolve the early diversification of teleost fishes.</title>
        <authorList>
            <person name="Parey E."/>
            <person name="Louis A."/>
            <person name="Montfort J."/>
            <person name="Bouchez O."/>
            <person name="Roques C."/>
            <person name="Iampietro C."/>
            <person name="Lluch J."/>
            <person name="Castinel A."/>
            <person name="Donnadieu C."/>
            <person name="Desvignes T."/>
            <person name="Floi Bucao C."/>
            <person name="Jouanno E."/>
            <person name="Wen M."/>
            <person name="Mejri S."/>
            <person name="Dirks R."/>
            <person name="Jansen H."/>
            <person name="Henkel C."/>
            <person name="Chen W.J."/>
            <person name="Zahm M."/>
            <person name="Cabau C."/>
            <person name="Klopp C."/>
            <person name="Thompson A.W."/>
            <person name="Robinson-Rechavi M."/>
            <person name="Braasch I."/>
            <person name="Lecointre G."/>
            <person name="Bobe J."/>
            <person name="Postlethwait J.H."/>
            <person name="Berthelot C."/>
            <person name="Roest Crollius H."/>
            <person name="Guiguen Y."/>
        </authorList>
    </citation>
    <scope>NUCLEOTIDE SEQUENCE</scope>
    <source>
        <strain evidence="6">NC1722</strain>
    </source>
</reference>
<evidence type="ECO:0000313" key="7">
    <source>
        <dbReference type="Proteomes" id="UP001221898"/>
    </source>
</evidence>
<dbReference type="Proteomes" id="UP001221898">
    <property type="component" value="Unassembled WGS sequence"/>
</dbReference>
<dbReference type="InterPro" id="IPR011047">
    <property type="entry name" value="Quinoprotein_ADH-like_sf"/>
</dbReference>
<evidence type="ECO:0000256" key="2">
    <source>
        <dbReference type="ARBA" id="ARBA00022737"/>
    </source>
</evidence>
<proteinExistence type="predicted"/>
<dbReference type="PANTHER" id="PTHR32215">
    <property type="entry name" value="CILIA- AND FLAGELLA-ASSOCIATED PROTEIN 57"/>
    <property type="match status" value="1"/>
</dbReference>
<feature type="domain" description="Cfap43 N-terminal" evidence="5">
    <location>
        <begin position="31"/>
        <end position="225"/>
    </location>
</feature>
<feature type="repeat" description="WD" evidence="3">
    <location>
        <begin position="487"/>
        <end position="528"/>
    </location>
</feature>
<dbReference type="InterPro" id="IPR052993">
    <property type="entry name" value="CFA-57"/>
</dbReference>
<evidence type="ECO:0000256" key="3">
    <source>
        <dbReference type="PROSITE-ProRule" id="PRU00221"/>
    </source>
</evidence>
<name>A0AAD7WCG9_9TELE</name>
<dbReference type="Gene3D" id="2.130.10.10">
    <property type="entry name" value="YVTN repeat-like/Quinoprotein amine dehydrogenase"/>
    <property type="match status" value="2"/>
</dbReference>
<evidence type="ECO:0000256" key="1">
    <source>
        <dbReference type="ARBA" id="ARBA00022574"/>
    </source>
</evidence>
<dbReference type="InterPro" id="IPR001680">
    <property type="entry name" value="WD40_rpt"/>
</dbReference>
<accession>A0AAD7WCG9</accession>
<keyword evidence="7" id="KW-1185">Reference proteome</keyword>
<feature type="repeat" description="WD" evidence="3">
    <location>
        <begin position="613"/>
        <end position="646"/>
    </location>
</feature>
<organism evidence="6 7">
    <name type="scientific">Aldrovandia affinis</name>
    <dbReference type="NCBI Taxonomy" id="143900"/>
    <lineage>
        <taxon>Eukaryota</taxon>
        <taxon>Metazoa</taxon>
        <taxon>Chordata</taxon>
        <taxon>Craniata</taxon>
        <taxon>Vertebrata</taxon>
        <taxon>Euteleostomi</taxon>
        <taxon>Actinopterygii</taxon>
        <taxon>Neopterygii</taxon>
        <taxon>Teleostei</taxon>
        <taxon>Notacanthiformes</taxon>
        <taxon>Halosauridae</taxon>
        <taxon>Aldrovandia</taxon>
    </lineage>
</organism>
<dbReference type="EMBL" id="JAINUG010000165">
    <property type="protein sequence ID" value="KAJ8390854.1"/>
    <property type="molecule type" value="Genomic_DNA"/>
</dbReference>
<feature type="coiled-coil region" evidence="4">
    <location>
        <begin position="719"/>
        <end position="824"/>
    </location>
</feature>
<dbReference type="InterPro" id="IPR015943">
    <property type="entry name" value="WD40/YVTN_repeat-like_dom_sf"/>
</dbReference>
<dbReference type="PROSITE" id="PS50082">
    <property type="entry name" value="WD_REPEATS_2"/>
    <property type="match status" value="2"/>
</dbReference>
<feature type="coiled-coil region" evidence="4">
    <location>
        <begin position="662"/>
        <end position="692"/>
    </location>
</feature>
<dbReference type="Pfam" id="PF23185">
    <property type="entry name" value="CFAP43_N"/>
    <property type="match status" value="1"/>
</dbReference>